<dbReference type="Proteomes" id="UP000053593">
    <property type="component" value="Unassembled WGS sequence"/>
</dbReference>
<dbReference type="AlphaFoldDB" id="A0A0D0C3S5"/>
<evidence type="ECO:0000313" key="2">
    <source>
        <dbReference type="Proteomes" id="UP000053593"/>
    </source>
</evidence>
<reference evidence="1 2" key="1">
    <citation type="submission" date="2014-04" db="EMBL/GenBank/DDBJ databases">
        <title>Evolutionary Origins and Diversification of the Mycorrhizal Mutualists.</title>
        <authorList>
            <consortium name="DOE Joint Genome Institute"/>
            <consortium name="Mycorrhizal Genomics Consortium"/>
            <person name="Kohler A."/>
            <person name="Kuo A."/>
            <person name="Nagy L.G."/>
            <person name="Floudas D."/>
            <person name="Copeland A."/>
            <person name="Barry K.W."/>
            <person name="Cichocki N."/>
            <person name="Veneault-Fourrey C."/>
            <person name="LaButti K."/>
            <person name="Lindquist E.A."/>
            <person name="Lipzen A."/>
            <person name="Lundell T."/>
            <person name="Morin E."/>
            <person name="Murat C."/>
            <person name="Riley R."/>
            <person name="Ohm R."/>
            <person name="Sun H."/>
            <person name="Tunlid A."/>
            <person name="Henrissat B."/>
            <person name="Grigoriev I.V."/>
            <person name="Hibbett D.S."/>
            <person name="Martin F."/>
        </authorList>
    </citation>
    <scope>NUCLEOTIDE SEQUENCE [LARGE SCALE GENOMIC DNA]</scope>
    <source>
        <strain evidence="1 2">FD-317 M1</strain>
    </source>
</reference>
<protein>
    <submittedName>
        <fullName evidence="1">Uncharacterized protein</fullName>
    </submittedName>
</protein>
<name>A0A0D0C3S5_9AGAR</name>
<gene>
    <name evidence="1" type="ORF">GYMLUDRAFT_965986</name>
</gene>
<keyword evidence="2" id="KW-1185">Reference proteome</keyword>
<dbReference type="EMBL" id="KN834842">
    <property type="protein sequence ID" value="KIK52462.1"/>
    <property type="molecule type" value="Genomic_DNA"/>
</dbReference>
<evidence type="ECO:0000313" key="1">
    <source>
        <dbReference type="EMBL" id="KIK52462.1"/>
    </source>
</evidence>
<organism evidence="1 2">
    <name type="scientific">Collybiopsis luxurians FD-317 M1</name>
    <dbReference type="NCBI Taxonomy" id="944289"/>
    <lineage>
        <taxon>Eukaryota</taxon>
        <taxon>Fungi</taxon>
        <taxon>Dikarya</taxon>
        <taxon>Basidiomycota</taxon>
        <taxon>Agaricomycotina</taxon>
        <taxon>Agaricomycetes</taxon>
        <taxon>Agaricomycetidae</taxon>
        <taxon>Agaricales</taxon>
        <taxon>Marasmiineae</taxon>
        <taxon>Omphalotaceae</taxon>
        <taxon>Collybiopsis</taxon>
        <taxon>Collybiopsis luxurians</taxon>
    </lineage>
</organism>
<proteinExistence type="predicted"/>
<dbReference type="HOGENOM" id="CLU_1787075_0_0_1"/>
<accession>A0A0D0C3S5</accession>
<sequence>MLIGKVCSFLSLLERCYLVNPKAARALPVRMESLSVMHTGPLSKTTLEPPLCHCQCRVIRCAFPVPLVHRLLRSNALVLDRYIRQLVPLDRITAPTLTNLSNLASTVSSLEPAFSNSLSLFSERSYLGNAVLLLIPSRERLNDIK</sequence>